<dbReference type="SUPFAM" id="SSF52283">
    <property type="entry name" value="Formate/glycerate dehydrogenase catalytic domain-like"/>
    <property type="match status" value="1"/>
</dbReference>
<sequence>MISGHVLLLSEPSTLQLFEEIEAALKLRVAGVTHFRHASDLDVKSEPWRSSDVFLTYGGFPCTRDLLASSPRLRAIACPWTGTEGFDEAAATQLGIVVANGHAEENTFSVAEATVLFMLAALYDLHGAEKVLRENRRRPQLPIAHMLYGKRIGLVGFGGIGSRVAHLLAPWGGEIVAYDRAAITDPHVQAVDLATLLSTSDVISLHVGLSHETYHLLNHENLKLVKRGAILVNTARGGVIDETALYEAARDGRFARIALDVFDKEPLSPTSPLRDLPNAILTPHMIAQTVEARAAFIPLAVENVTRLLEGELPEAEYFRNPEVAAR</sequence>
<keyword evidence="2" id="KW-0520">NAD</keyword>
<protein>
    <submittedName>
        <fullName evidence="6">D-3-phosphoglycerate dehydrogenase</fullName>
    </submittedName>
</protein>
<evidence type="ECO:0000256" key="1">
    <source>
        <dbReference type="ARBA" id="ARBA00023002"/>
    </source>
</evidence>
<dbReference type="PROSITE" id="PS00671">
    <property type="entry name" value="D_2_HYDROXYACID_DH_3"/>
    <property type="match status" value="1"/>
</dbReference>
<reference evidence="6 7" key="1">
    <citation type="submission" date="2018-08" db="EMBL/GenBank/DDBJ databases">
        <title>Genomic Encyclopedia of Type Strains, Phase IV (KMG-IV): sequencing the most valuable type-strain genomes for metagenomic binning, comparative biology and taxonomic classification.</title>
        <authorList>
            <person name="Goeker M."/>
        </authorList>
    </citation>
    <scope>NUCLEOTIDE SEQUENCE [LARGE SCALE GENOMIC DNA]</scope>
    <source>
        <strain evidence="6 7">BW863</strain>
    </source>
</reference>
<dbReference type="GO" id="GO:0016618">
    <property type="term" value="F:hydroxypyruvate reductase [NAD(P)H] activity"/>
    <property type="evidence" value="ECO:0007669"/>
    <property type="project" value="TreeGrafter"/>
</dbReference>
<dbReference type="InterPro" id="IPR050223">
    <property type="entry name" value="D-isomer_2-hydroxyacid_DH"/>
</dbReference>
<dbReference type="Pfam" id="PF02826">
    <property type="entry name" value="2-Hacid_dh_C"/>
    <property type="match status" value="1"/>
</dbReference>
<dbReference type="InterPro" id="IPR006140">
    <property type="entry name" value="D-isomer_DH_NAD-bd"/>
</dbReference>
<dbReference type="GO" id="GO:0030267">
    <property type="term" value="F:glyoxylate reductase (NADPH) activity"/>
    <property type="evidence" value="ECO:0007669"/>
    <property type="project" value="TreeGrafter"/>
</dbReference>
<dbReference type="Gene3D" id="3.40.50.720">
    <property type="entry name" value="NAD(P)-binding Rossmann-like Domain"/>
    <property type="match status" value="2"/>
</dbReference>
<dbReference type="InterPro" id="IPR036291">
    <property type="entry name" value="NAD(P)-bd_dom_sf"/>
</dbReference>
<evidence type="ECO:0000256" key="2">
    <source>
        <dbReference type="ARBA" id="ARBA00023027"/>
    </source>
</evidence>
<feature type="domain" description="D-isomer specific 2-hydroxyacid dehydrogenase catalytic" evidence="4">
    <location>
        <begin position="33"/>
        <end position="313"/>
    </location>
</feature>
<dbReference type="Pfam" id="PF00389">
    <property type="entry name" value="2-Hacid_dh"/>
    <property type="match status" value="1"/>
</dbReference>
<dbReference type="OrthoDB" id="9793626at2"/>
<keyword evidence="7" id="KW-1185">Reference proteome</keyword>
<accession>A0A3D9YL94</accession>
<dbReference type="AlphaFoldDB" id="A0A3D9YL94"/>
<evidence type="ECO:0000313" key="7">
    <source>
        <dbReference type="Proteomes" id="UP000256900"/>
    </source>
</evidence>
<evidence type="ECO:0000259" key="5">
    <source>
        <dbReference type="Pfam" id="PF02826"/>
    </source>
</evidence>
<dbReference type="InterPro" id="IPR006139">
    <property type="entry name" value="D-isomer_2_OHA_DH_cat_dom"/>
</dbReference>
<dbReference type="GO" id="GO:0005829">
    <property type="term" value="C:cytosol"/>
    <property type="evidence" value="ECO:0007669"/>
    <property type="project" value="TreeGrafter"/>
</dbReference>
<evidence type="ECO:0000256" key="3">
    <source>
        <dbReference type="RuleBase" id="RU003719"/>
    </source>
</evidence>
<dbReference type="EMBL" id="QUMO01000006">
    <property type="protein sequence ID" value="REF83315.1"/>
    <property type="molecule type" value="Genomic_DNA"/>
</dbReference>
<dbReference type="GO" id="GO:0051287">
    <property type="term" value="F:NAD binding"/>
    <property type="evidence" value="ECO:0007669"/>
    <property type="project" value="InterPro"/>
</dbReference>
<feature type="domain" description="D-isomer specific 2-hydroxyacid dehydrogenase NAD-binding" evidence="5">
    <location>
        <begin position="117"/>
        <end position="285"/>
    </location>
</feature>
<comment type="caution">
    <text evidence="6">The sequence shown here is derived from an EMBL/GenBank/DDBJ whole genome shotgun (WGS) entry which is preliminary data.</text>
</comment>
<evidence type="ECO:0000259" key="4">
    <source>
        <dbReference type="Pfam" id="PF00389"/>
    </source>
</evidence>
<proteinExistence type="inferred from homology"/>
<dbReference type="Proteomes" id="UP000256900">
    <property type="component" value="Unassembled WGS sequence"/>
</dbReference>
<gene>
    <name evidence="6" type="ORF">DES32_3234</name>
</gene>
<name>A0A3D9YL94_9HYPH</name>
<dbReference type="PANTHER" id="PTHR10996">
    <property type="entry name" value="2-HYDROXYACID DEHYDROGENASE-RELATED"/>
    <property type="match status" value="1"/>
</dbReference>
<dbReference type="SUPFAM" id="SSF51735">
    <property type="entry name" value="NAD(P)-binding Rossmann-fold domains"/>
    <property type="match status" value="1"/>
</dbReference>
<keyword evidence="1 3" id="KW-0560">Oxidoreductase</keyword>
<evidence type="ECO:0000313" key="6">
    <source>
        <dbReference type="EMBL" id="REF83315.1"/>
    </source>
</evidence>
<dbReference type="CDD" id="cd12175">
    <property type="entry name" value="2-Hacid_dh_11"/>
    <property type="match status" value="1"/>
</dbReference>
<dbReference type="PANTHER" id="PTHR10996:SF178">
    <property type="entry name" value="2-HYDROXYACID DEHYDROGENASE YGL185C-RELATED"/>
    <property type="match status" value="1"/>
</dbReference>
<dbReference type="InterPro" id="IPR029753">
    <property type="entry name" value="D-isomer_DH_CS"/>
</dbReference>
<dbReference type="RefSeq" id="WP_115837901.1">
    <property type="nucleotide sequence ID" value="NZ_CP025086.1"/>
</dbReference>
<comment type="similarity">
    <text evidence="3">Belongs to the D-isomer specific 2-hydroxyacid dehydrogenase family.</text>
</comment>
<organism evidence="6 7">
    <name type="scientific">Methylovirgula ligni</name>
    <dbReference type="NCBI Taxonomy" id="569860"/>
    <lineage>
        <taxon>Bacteria</taxon>
        <taxon>Pseudomonadati</taxon>
        <taxon>Pseudomonadota</taxon>
        <taxon>Alphaproteobacteria</taxon>
        <taxon>Hyphomicrobiales</taxon>
        <taxon>Beijerinckiaceae</taxon>
        <taxon>Methylovirgula</taxon>
    </lineage>
</organism>